<protein>
    <submittedName>
        <fullName evidence="2">NR LBD domain-containing protein</fullName>
    </submittedName>
</protein>
<organism evidence="1 2">
    <name type="scientific">Panagrolaimus sp. ES5</name>
    <dbReference type="NCBI Taxonomy" id="591445"/>
    <lineage>
        <taxon>Eukaryota</taxon>
        <taxon>Metazoa</taxon>
        <taxon>Ecdysozoa</taxon>
        <taxon>Nematoda</taxon>
        <taxon>Chromadorea</taxon>
        <taxon>Rhabditida</taxon>
        <taxon>Tylenchina</taxon>
        <taxon>Panagrolaimomorpha</taxon>
        <taxon>Panagrolaimoidea</taxon>
        <taxon>Panagrolaimidae</taxon>
        <taxon>Panagrolaimus</taxon>
    </lineage>
</organism>
<sequence length="650" mass="70655">MERPELAVFRSPVIHGGKNSGLNSASSSSIPLSALSSSTSAISSSTGAGISQPSQNATAAAAAAIFADPTALSLYSYYLSQIAAAQRAAVAAAAVSAFAYPPFFDPQTAASMFFAASQHQQHQQQQSSNFNPISTTTSLTSGDIEKQFIEHHHKREIIPSQWIQQQQHPQHHLKHPQQQQQHQQQRLIPEESKYSWINYYEKAALTTFNEKMALMETTTKIDSNNNNISTVIETSSSSRQSTSSSSSPSLPSASASNSDGWPDTSSKSLDSRNGVISTATATGASATGAATSITMMETDDPLLCAICGDKSSGLHYGSFTCEGYLKYRKSRKPNSASSSTTSSSHQASSSSSTTTPSPPSSSTWKCSSSSSIQQHQNHSSLALLLQQTSTSGQLTAPSKTLIQQLIDIDKLEELMDLKGLKDSTKTHSQKLSAIGDEIVEKLVEWTKRLPFYGELPITVYTQLLTQRWAELVILSSCFYAVGKNNSLMAKTSGEIVSTSSVAHNLNLLQRRLSTVMEKIVPIDKIANDTGVFVEQFTHLINSFSKLSVPVEAYVCLKAITLLNLNNNEPPKIDESSAKRISLIQDQFVKALQIHLCQIENGPRLSDIFAWLPSLRAVASLLLEGKMFYVPFLICREPTILHPLKIEINLE</sequence>
<evidence type="ECO:0000313" key="2">
    <source>
        <dbReference type="WBParaSite" id="ES5_v2.g21146.t1"/>
    </source>
</evidence>
<evidence type="ECO:0000313" key="1">
    <source>
        <dbReference type="Proteomes" id="UP000887579"/>
    </source>
</evidence>
<dbReference type="Proteomes" id="UP000887579">
    <property type="component" value="Unplaced"/>
</dbReference>
<accession>A0AC34FVW5</accession>
<name>A0AC34FVW5_9BILA</name>
<reference evidence="2" key="1">
    <citation type="submission" date="2022-11" db="UniProtKB">
        <authorList>
            <consortium name="WormBaseParasite"/>
        </authorList>
    </citation>
    <scope>IDENTIFICATION</scope>
</reference>
<dbReference type="WBParaSite" id="ES5_v2.g21146.t1">
    <property type="protein sequence ID" value="ES5_v2.g21146.t1"/>
    <property type="gene ID" value="ES5_v2.g21146"/>
</dbReference>
<proteinExistence type="predicted"/>